<feature type="transmembrane region" description="Helical" evidence="7">
    <location>
        <begin position="108"/>
        <end position="125"/>
    </location>
</feature>
<evidence type="ECO:0000256" key="1">
    <source>
        <dbReference type="ARBA" id="ARBA00004141"/>
    </source>
</evidence>
<dbReference type="Proteomes" id="UP000318995">
    <property type="component" value="Unassembled WGS sequence"/>
</dbReference>
<feature type="transmembrane region" description="Helical" evidence="7">
    <location>
        <begin position="178"/>
        <end position="196"/>
    </location>
</feature>
<name>A0A5C5WED7_9BACT</name>
<dbReference type="CDD" id="cd17347">
    <property type="entry name" value="MFS_SLC15A1_2_like"/>
    <property type="match status" value="1"/>
</dbReference>
<dbReference type="EMBL" id="SJPH01000001">
    <property type="protein sequence ID" value="TWT48431.1"/>
    <property type="molecule type" value="Genomic_DNA"/>
</dbReference>
<feature type="transmembrane region" description="Helical" evidence="7">
    <location>
        <begin position="202"/>
        <end position="224"/>
    </location>
</feature>
<dbReference type="OrthoDB" id="9772725at2"/>
<evidence type="ECO:0000256" key="7">
    <source>
        <dbReference type="SAM" id="Phobius"/>
    </source>
</evidence>
<dbReference type="RefSeq" id="WP_146570497.1">
    <property type="nucleotide sequence ID" value="NZ_SJPH01000001.1"/>
</dbReference>
<comment type="similarity">
    <text evidence="2">Belongs to the major facilitator superfamily. Proton-dependent oligopeptide transporter (POT/PTR) (TC 2.A.17) family.</text>
</comment>
<feature type="transmembrane region" description="Helical" evidence="7">
    <location>
        <begin position="332"/>
        <end position="353"/>
    </location>
</feature>
<feature type="transmembrane region" description="Helical" evidence="7">
    <location>
        <begin position="137"/>
        <end position="157"/>
    </location>
</feature>
<protein>
    <submittedName>
        <fullName evidence="8">Dipeptide and tripeptide permease A</fullName>
    </submittedName>
</protein>
<feature type="transmembrane region" description="Helical" evidence="7">
    <location>
        <begin position="440"/>
        <end position="458"/>
    </location>
</feature>
<dbReference type="InterPro" id="IPR036259">
    <property type="entry name" value="MFS_trans_sf"/>
</dbReference>
<keyword evidence="3 7" id="KW-0812">Transmembrane</keyword>
<evidence type="ECO:0000256" key="6">
    <source>
        <dbReference type="SAM" id="MobiDB-lite"/>
    </source>
</evidence>
<evidence type="ECO:0000256" key="2">
    <source>
        <dbReference type="ARBA" id="ARBA00005982"/>
    </source>
</evidence>
<reference evidence="8 9" key="1">
    <citation type="submission" date="2019-02" db="EMBL/GenBank/DDBJ databases">
        <title>Deep-cultivation of Planctomycetes and their phenomic and genomic characterization uncovers novel biology.</title>
        <authorList>
            <person name="Wiegand S."/>
            <person name="Jogler M."/>
            <person name="Boedeker C."/>
            <person name="Pinto D."/>
            <person name="Vollmers J."/>
            <person name="Rivas-Marin E."/>
            <person name="Kohn T."/>
            <person name="Peeters S.H."/>
            <person name="Heuer A."/>
            <person name="Rast P."/>
            <person name="Oberbeckmann S."/>
            <person name="Bunk B."/>
            <person name="Jeske O."/>
            <person name="Meyerdierks A."/>
            <person name="Storesund J.E."/>
            <person name="Kallscheuer N."/>
            <person name="Luecker S."/>
            <person name="Lage O.M."/>
            <person name="Pohl T."/>
            <person name="Merkel B.J."/>
            <person name="Hornburger P."/>
            <person name="Mueller R.-W."/>
            <person name="Bruemmer F."/>
            <person name="Labrenz M."/>
            <person name="Spormann A.M."/>
            <person name="Op Den Camp H."/>
            <person name="Overmann J."/>
            <person name="Amann R."/>
            <person name="Jetten M.S.M."/>
            <person name="Mascher T."/>
            <person name="Medema M.H."/>
            <person name="Devos D.P."/>
            <person name="Kaster A.-K."/>
            <person name="Ovreas L."/>
            <person name="Rohde M."/>
            <person name="Galperin M.Y."/>
            <person name="Jogler C."/>
        </authorList>
    </citation>
    <scope>NUCLEOTIDE SEQUENCE [LARGE SCALE GENOMIC DNA]</scope>
    <source>
        <strain evidence="8 9">Pla111</strain>
    </source>
</reference>
<evidence type="ECO:0000256" key="5">
    <source>
        <dbReference type="ARBA" id="ARBA00023136"/>
    </source>
</evidence>
<dbReference type="InterPro" id="IPR000109">
    <property type="entry name" value="POT_fam"/>
</dbReference>
<comment type="subcellular location">
    <subcellularLocation>
        <location evidence="1">Membrane</location>
        <topology evidence="1">Multi-pass membrane protein</topology>
    </subcellularLocation>
</comment>
<dbReference type="SUPFAM" id="SSF103473">
    <property type="entry name" value="MFS general substrate transporter"/>
    <property type="match status" value="1"/>
</dbReference>
<proteinExistence type="inferred from homology"/>
<keyword evidence="9" id="KW-1185">Reference proteome</keyword>
<feature type="transmembrane region" description="Helical" evidence="7">
    <location>
        <begin position="251"/>
        <end position="269"/>
    </location>
</feature>
<gene>
    <name evidence="8" type="primary">dtpA</name>
    <name evidence="8" type="ORF">Pla111_01990</name>
</gene>
<dbReference type="PANTHER" id="PTHR11654">
    <property type="entry name" value="OLIGOPEPTIDE TRANSPORTER-RELATED"/>
    <property type="match status" value="1"/>
</dbReference>
<evidence type="ECO:0000313" key="8">
    <source>
        <dbReference type="EMBL" id="TWT48431.1"/>
    </source>
</evidence>
<evidence type="ECO:0000313" key="9">
    <source>
        <dbReference type="Proteomes" id="UP000318995"/>
    </source>
</evidence>
<feature type="region of interest" description="Disordered" evidence="6">
    <location>
        <begin position="1"/>
        <end position="29"/>
    </location>
</feature>
<sequence>MSTPTDRREFAKLSARYRTTPDPQETRMPRGVPYIVGNEAAERFSFYGMRTILYVFMTEHLTSIGGESAVMDIRDATIWQHNFMTAAYFFPLLGAFLCDTLLGKYRTILWLSILYCVGHAVMALVDLPHLTGVAPQAALWWALALIAFSTGGIKPCVSAHVGDQFGAGNQRLMSRVYLWFYFSINLGATASTLLTPELLRNFGPGVAFGVPGVLMAIATLVFWLGRNEYVHVPPAGIGFFREALSREGIGAVAKLIPLFLLLAVFWCLFDQTTSTWVEQAKNMDRNVFGYEIEASAHQAANPILVMLLIPLFTQVVYPLVERRLTLTPLRRIGVGLAIAPFSYFIIAGIQSQIDAGATPHLSWQTLAYVVITASEVLLSVTALEFAYTQAPPKMKSFVTGIYWLSVALGNEMIVLVNSYIKEQQAAGSVVLEGADYFRFFAYAMSVTALIYLVWAATYRGSAYLQEAADPADSLVA</sequence>
<comment type="caution">
    <text evidence="8">The sequence shown here is derived from an EMBL/GenBank/DDBJ whole genome shotgun (WGS) entry which is preliminary data.</text>
</comment>
<evidence type="ECO:0000256" key="3">
    <source>
        <dbReference type="ARBA" id="ARBA00022692"/>
    </source>
</evidence>
<feature type="compositionally biased region" description="Basic and acidic residues" evidence="6">
    <location>
        <begin position="1"/>
        <end position="11"/>
    </location>
</feature>
<dbReference type="GO" id="GO:0022857">
    <property type="term" value="F:transmembrane transporter activity"/>
    <property type="evidence" value="ECO:0007669"/>
    <property type="project" value="InterPro"/>
</dbReference>
<dbReference type="AlphaFoldDB" id="A0A5C5WED7"/>
<keyword evidence="5 7" id="KW-0472">Membrane</keyword>
<evidence type="ECO:0000256" key="4">
    <source>
        <dbReference type="ARBA" id="ARBA00022989"/>
    </source>
</evidence>
<feature type="transmembrane region" description="Helical" evidence="7">
    <location>
        <begin position="299"/>
        <end position="320"/>
    </location>
</feature>
<accession>A0A5C5WED7</accession>
<dbReference type="Pfam" id="PF00854">
    <property type="entry name" value="PTR2"/>
    <property type="match status" value="2"/>
</dbReference>
<organism evidence="8 9">
    <name type="scientific">Botrimarina hoheduenensis</name>
    <dbReference type="NCBI Taxonomy" id="2528000"/>
    <lineage>
        <taxon>Bacteria</taxon>
        <taxon>Pseudomonadati</taxon>
        <taxon>Planctomycetota</taxon>
        <taxon>Planctomycetia</taxon>
        <taxon>Pirellulales</taxon>
        <taxon>Lacipirellulaceae</taxon>
        <taxon>Botrimarina</taxon>
    </lineage>
</organism>
<dbReference type="GO" id="GO:0016020">
    <property type="term" value="C:membrane"/>
    <property type="evidence" value="ECO:0007669"/>
    <property type="project" value="UniProtKB-SubCell"/>
</dbReference>
<feature type="transmembrane region" description="Helical" evidence="7">
    <location>
        <begin position="400"/>
        <end position="420"/>
    </location>
</feature>
<dbReference type="Gene3D" id="1.20.1250.20">
    <property type="entry name" value="MFS general substrate transporter like domains"/>
    <property type="match status" value="2"/>
</dbReference>
<feature type="transmembrane region" description="Helical" evidence="7">
    <location>
        <begin position="365"/>
        <end position="388"/>
    </location>
</feature>
<keyword evidence="4 7" id="KW-1133">Transmembrane helix</keyword>